<keyword evidence="4" id="KW-0539">Nucleus</keyword>
<feature type="domain" description="ARID" evidence="6">
    <location>
        <begin position="14"/>
        <end position="111"/>
    </location>
</feature>
<protein>
    <submittedName>
        <fullName evidence="7">Putative rsc complex subunit rsc9</fullName>
    </submittedName>
</protein>
<reference evidence="7 8" key="2">
    <citation type="submission" date="2015-05" db="EMBL/GenBank/DDBJ databases">
        <title>Distinctive expansion of gene families associated with plant cell wall degradation and secondary metabolism in the genomes of grapevine trunk pathogens.</title>
        <authorList>
            <person name="Lawrence D.P."/>
            <person name="Travadon R."/>
            <person name="Rolshausen P.E."/>
            <person name="Baumgartner K."/>
        </authorList>
    </citation>
    <scope>NUCLEOTIDE SEQUENCE [LARGE SCALE GENOMIC DNA]</scope>
    <source>
        <strain evidence="7">DS831</strain>
    </source>
</reference>
<evidence type="ECO:0000256" key="5">
    <source>
        <dbReference type="SAM" id="MobiDB-lite"/>
    </source>
</evidence>
<keyword evidence="2" id="KW-0805">Transcription regulation</keyword>
<dbReference type="SUPFAM" id="SSF46774">
    <property type="entry name" value="ARID-like"/>
    <property type="match status" value="1"/>
</dbReference>
<dbReference type="AlphaFoldDB" id="A0A0G2GBI0"/>
<dbReference type="InterPro" id="IPR001606">
    <property type="entry name" value="ARID_dom"/>
</dbReference>
<dbReference type="Gene3D" id="1.25.10.10">
    <property type="entry name" value="Leucine-rich Repeat Variant"/>
    <property type="match status" value="1"/>
</dbReference>
<keyword evidence="3" id="KW-0804">Transcription</keyword>
<dbReference type="InterPro" id="IPR011989">
    <property type="entry name" value="ARM-like"/>
</dbReference>
<dbReference type="InterPro" id="IPR036431">
    <property type="entry name" value="ARID_dom_sf"/>
</dbReference>
<feature type="compositionally biased region" description="Polar residues" evidence="5">
    <location>
        <begin position="139"/>
        <end position="154"/>
    </location>
</feature>
<dbReference type="FunFam" id="1.10.150.60:FF:000021">
    <property type="entry name" value="Chromatin structure-remodeling complex subunit rsc9"/>
    <property type="match status" value="1"/>
</dbReference>
<reference evidence="7 8" key="1">
    <citation type="submission" date="2015-03" db="EMBL/GenBank/DDBJ databases">
        <authorList>
            <person name="Morales-Cruz A."/>
            <person name="Amrine K.C."/>
            <person name="Cantu D."/>
        </authorList>
    </citation>
    <scope>NUCLEOTIDE SEQUENCE [LARGE SCALE GENOMIC DNA]</scope>
    <source>
        <strain evidence="7">DS831</strain>
    </source>
</reference>
<dbReference type="PANTHER" id="PTHR22970">
    <property type="entry name" value="AT-RICH INTERACTIVE DOMAIN-CONTAINING PROTEIN 2"/>
    <property type="match status" value="1"/>
</dbReference>
<organism evidence="7 8">
    <name type="scientific">Diplodia seriata</name>
    <dbReference type="NCBI Taxonomy" id="420778"/>
    <lineage>
        <taxon>Eukaryota</taxon>
        <taxon>Fungi</taxon>
        <taxon>Dikarya</taxon>
        <taxon>Ascomycota</taxon>
        <taxon>Pezizomycotina</taxon>
        <taxon>Dothideomycetes</taxon>
        <taxon>Dothideomycetes incertae sedis</taxon>
        <taxon>Botryosphaeriales</taxon>
        <taxon>Botryosphaeriaceae</taxon>
        <taxon>Diplodia</taxon>
    </lineage>
</organism>
<dbReference type="Proteomes" id="UP000034182">
    <property type="component" value="Unassembled WGS sequence"/>
</dbReference>
<evidence type="ECO:0000256" key="1">
    <source>
        <dbReference type="ARBA" id="ARBA00022853"/>
    </source>
</evidence>
<dbReference type="Gene3D" id="1.10.150.60">
    <property type="entry name" value="ARID DNA-binding domain"/>
    <property type="match status" value="1"/>
</dbReference>
<dbReference type="SMART" id="SM01014">
    <property type="entry name" value="ARID"/>
    <property type="match status" value="1"/>
</dbReference>
<evidence type="ECO:0000256" key="4">
    <source>
        <dbReference type="ARBA" id="ARBA00023242"/>
    </source>
</evidence>
<evidence type="ECO:0000313" key="7">
    <source>
        <dbReference type="EMBL" id="KKY21018.1"/>
    </source>
</evidence>
<dbReference type="PANTHER" id="PTHR22970:SF14">
    <property type="entry name" value="AT-RICH INTERACTIVE DOMAIN-CONTAINING PROTEIN 2"/>
    <property type="match status" value="1"/>
</dbReference>
<dbReference type="GO" id="GO:0006325">
    <property type="term" value="P:chromatin organization"/>
    <property type="evidence" value="ECO:0007669"/>
    <property type="project" value="UniProtKB-KW"/>
</dbReference>
<dbReference type="SMART" id="SM00501">
    <property type="entry name" value="BRIGHT"/>
    <property type="match status" value="1"/>
</dbReference>
<dbReference type="Pfam" id="PF01388">
    <property type="entry name" value="ARID"/>
    <property type="match status" value="1"/>
</dbReference>
<dbReference type="GO" id="GO:0003677">
    <property type="term" value="F:DNA binding"/>
    <property type="evidence" value="ECO:0007669"/>
    <property type="project" value="InterPro"/>
</dbReference>
<feature type="region of interest" description="Disordered" evidence="5">
    <location>
        <begin position="139"/>
        <end position="207"/>
    </location>
</feature>
<keyword evidence="1" id="KW-0156">Chromatin regulator</keyword>
<evidence type="ECO:0000259" key="6">
    <source>
        <dbReference type="PROSITE" id="PS51011"/>
    </source>
</evidence>
<dbReference type="EMBL" id="LAQI01000088">
    <property type="protein sequence ID" value="KKY21018.1"/>
    <property type="molecule type" value="Genomic_DNA"/>
</dbReference>
<dbReference type="SUPFAM" id="SSF48371">
    <property type="entry name" value="ARM repeat"/>
    <property type="match status" value="1"/>
</dbReference>
<proteinExistence type="predicted"/>
<sequence>MAPERPRESSIERTSEYDDFMNKLEDYHAKRGTTLDREPKVGQRHLNLFQLYQRVCEEGGYDKVSDTKNNKLAWRRIAADFIPPDQNPTTQAFIVKKAYYKNLAAYEIKHFHGKEPPPKEILEHVSAKGGDLLRRTRENFSASNNRELESLTNGQDKDSDESEDEPQKTPKEDKMDLDGPPGSTGRVTRGSYPQPNGSFSGGGNSMSIIANYEPKPVVPSNVKPVMTPSNNPEHFRSLRSRMTSSTLFYGFHWEICYTEDESLERNDTLNAISGTAKLLQKIRSHPLLDFTDDVQTREFSESLGRVNEAGLVIRNLVMLEANAHYVAQLPLIQDFITIALNLPLRSSVIELKHYALEIAEQLSRYWILNSEHHLYQTLLAQLDSSDRGTIITALRALSRIAMNANPRYELINVPPQVIQHVCEWLLVEDEQLREACLDFLYLYTATTENVETLTQHTDVEGLVKQLVRLLLYNAQTIRLPASTKAPGKPTNTAAETAPKLATSIIDQLLSLDEPDLLVIAFDTWKHGTTCDSGKGAEAHDGR</sequence>
<evidence type="ECO:0000256" key="2">
    <source>
        <dbReference type="ARBA" id="ARBA00023015"/>
    </source>
</evidence>
<dbReference type="CDD" id="cd16100">
    <property type="entry name" value="ARID"/>
    <property type="match status" value="1"/>
</dbReference>
<dbReference type="InterPro" id="IPR016024">
    <property type="entry name" value="ARM-type_fold"/>
</dbReference>
<evidence type="ECO:0000256" key="3">
    <source>
        <dbReference type="ARBA" id="ARBA00023163"/>
    </source>
</evidence>
<dbReference type="InterPro" id="IPR052406">
    <property type="entry name" value="Chromatin_Remodeling_Comp"/>
</dbReference>
<name>A0A0G2GBI0_9PEZI</name>
<accession>A0A0G2GBI0</accession>
<gene>
    <name evidence="7" type="ORF">UCDDS831_g04392</name>
</gene>
<evidence type="ECO:0000313" key="8">
    <source>
        <dbReference type="Proteomes" id="UP000034182"/>
    </source>
</evidence>
<feature type="compositionally biased region" description="Basic and acidic residues" evidence="5">
    <location>
        <begin position="165"/>
        <end position="177"/>
    </location>
</feature>
<dbReference type="PROSITE" id="PS51011">
    <property type="entry name" value="ARID"/>
    <property type="match status" value="1"/>
</dbReference>
<comment type="caution">
    <text evidence="7">The sequence shown here is derived from an EMBL/GenBank/DDBJ whole genome shotgun (WGS) entry which is preliminary data.</text>
</comment>